<dbReference type="GO" id="GO:0005743">
    <property type="term" value="C:mitochondrial inner membrane"/>
    <property type="evidence" value="ECO:0007669"/>
    <property type="project" value="UniProtKB-SubCell"/>
</dbReference>
<evidence type="ECO:0000313" key="11">
    <source>
        <dbReference type="EMBL" id="CAE2315311.1"/>
    </source>
</evidence>
<evidence type="ECO:0000256" key="4">
    <source>
        <dbReference type="ARBA" id="ARBA00022692"/>
    </source>
</evidence>
<dbReference type="InterPro" id="IPR002067">
    <property type="entry name" value="MCP"/>
</dbReference>
<evidence type="ECO:0008006" key="12">
    <source>
        <dbReference type="Google" id="ProtNLM"/>
    </source>
</evidence>
<evidence type="ECO:0000256" key="5">
    <source>
        <dbReference type="ARBA" id="ARBA00022737"/>
    </source>
</evidence>
<feature type="repeat" description="Solcar" evidence="9">
    <location>
        <begin position="101"/>
        <end position="190"/>
    </location>
</feature>
<evidence type="ECO:0000256" key="3">
    <source>
        <dbReference type="ARBA" id="ARBA00022448"/>
    </source>
</evidence>
<evidence type="ECO:0000256" key="1">
    <source>
        <dbReference type="ARBA" id="ARBA00004448"/>
    </source>
</evidence>
<dbReference type="Pfam" id="PF00153">
    <property type="entry name" value="Mito_carr"/>
    <property type="match status" value="3"/>
</dbReference>
<reference evidence="11" key="1">
    <citation type="submission" date="2021-01" db="EMBL/GenBank/DDBJ databases">
        <authorList>
            <person name="Corre E."/>
            <person name="Pelletier E."/>
            <person name="Niang G."/>
            <person name="Scheremetjew M."/>
            <person name="Finn R."/>
            <person name="Kale V."/>
            <person name="Holt S."/>
            <person name="Cochrane G."/>
            <person name="Meng A."/>
            <person name="Brown T."/>
            <person name="Cohen L."/>
        </authorList>
    </citation>
    <scope>NUCLEOTIDE SEQUENCE</scope>
    <source>
        <strain evidence="11">SoJaBio B1-5/56/2</strain>
    </source>
</reference>
<accession>A0A7S4L5S3</accession>
<evidence type="ECO:0000256" key="8">
    <source>
        <dbReference type="ARBA" id="ARBA00023136"/>
    </source>
</evidence>
<feature type="repeat" description="Solcar" evidence="9">
    <location>
        <begin position="202"/>
        <end position="290"/>
    </location>
</feature>
<evidence type="ECO:0000256" key="6">
    <source>
        <dbReference type="ARBA" id="ARBA00022792"/>
    </source>
</evidence>
<keyword evidence="3 10" id="KW-0813">Transport</keyword>
<evidence type="ECO:0000256" key="9">
    <source>
        <dbReference type="PROSITE-ProRule" id="PRU00282"/>
    </source>
</evidence>
<evidence type="ECO:0000256" key="10">
    <source>
        <dbReference type="RuleBase" id="RU000488"/>
    </source>
</evidence>
<dbReference type="GO" id="GO:0055085">
    <property type="term" value="P:transmembrane transport"/>
    <property type="evidence" value="ECO:0007669"/>
    <property type="project" value="InterPro"/>
</dbReference>
<keyword evidence="6" id="KW-0999">Mitochondrion inner membrane</keyword>
<comment type="similarity">
    <text evidence="2 10">Belongs to the mitochondrial carrier (TC 2.A.29) family.</text>
</comment>
<feature type="repeat" description="Solcar" evidence="9">
    <location>
        <begin position="11"/>
        <end position="94"/>
    </location>
</feature>
<gene>
    <name evidence="11" type="ORF">NAES01612_LOCUS15713</name>
</gene>
<dbReference type="PRINTS" id="PR00926">
    <property type="entry name" value="MITOCARRIER"/>
</dbReference>
<dbReference type="EMBL" id="HBKR01023946">
    <property type="protein sequence ID" value="CAE2315311.1"/>
    <property type="molecule type" value="Transcribed_RNA"/>
</dbReference>
<dbReference type="PROSITE" id="PS50920">
    <property type="entry name" value="SOLCAR"/>
    <property type="match status" value="3"/>
</dbReference>
<dbReference type="InterPro" id="IPR018108">
    <property type="entry name" value="MCP_transmembrane"/>
</dbReference>
<proteinExistence type="inferred from homology"/>
<protein>
    <recommendedName>
        <fullName evidence="12">ADP,ATP carrier protein</fullName>
    </recommendedName>
</protein>
<dbReference type="InterPro" id="IPR023395">
    <property type="entry name" value="MCP_dom_sf"/>
</dbReference>
<dbReference type="SUPFAM" id="SSF103506">
    <property type="entry name" value="Mitochondrial carrier"/>
    <property type="match status" value="1"/>
</dbReference>
<dbReference type="PRINTS" id="PR00928">
    <property type="entry name" value="GRAVESDC"/>
</dbReference>
<keyword evidence="4 9" id="KW-0812">Transmembrane</keyword>
<dbReference type="AlphaFoldDB" id="A0A7S4L5S3"/>
<name>A0A7S4L5S3_9EUKA</name>
<keyword evidence="7" id="KW-0496">Mitochondrion</keyword>
<sequence>MKNQGNESRNERRLNYLIAGGTAGMVARTCVAPVERIKIIYQVKKGKANYLDIAPQIFRSQGPLAFWKGNGAAVVRVIPFMSITFTVYEEAKQYLTPYNFSDNSTNVLSGSVAGFFGVACTYPLDVVRARLALQLEGMVQTSYTGVSDALVSIARQEGVLALYKGMGTTLIGAVPYQGLKFGAYEVMKKFLRSALDVEEEDLSATMRVGSGAFAGLCAQTLVYPFDVIRRRNQAHTGKGSRYKSPVDGFRTIAREEGIKKGLYRGLTLNFLKSIPNVAIYMSLFDYIKMKMF</sequence>
<comment type="subcellular location">
    <subcellularLocation>
        <location evidence="1">Mitochondrion inner membrane</location>
        <topology evidence="1">Multi-pass membrane protein</topology>
    </subcellularLocation>
</comment>
<dbReference type="PANTHER" id="PTHR24089">
    <property type="entry name" value="SOLUTE CARRIER FAMILY 25"/>
    <property type="match status" value="1"/>
</dbReference>
<dbReference type="Gene3D" id="1.50.40.10">
    <property type="entry name" value="Mitochondrial carrier domain"/>
    <property type="match status" value="1"/>
</dbReference>
<dbReference type="InterPro" id="IPR002167">
    <property type="entry name" value="GDC-like"/>
</dbReference>
<keyword evidence="5" id="KW-0677">Repeat</keyword>
<evidence type="ECO:0000256" key="7">
    <source>
        <dbReference type="ARBA" id="ARBA00023128"/>
    </source>
</evidence>
<organism evidence="11">
    <name type="scientific">Paramoeba aestuarina</name>
    <dbReference type="NCBI Taxonomy" id="180227"/>
    <lineage>
        <taxon>Eukaryota</taxon>
        <taxon>Amoebozoa</taxon>
        <taxon>Discosea</taxon>
        <taxon>Flabellinia</taxon>
        <taxon>Dactylopodida</taxon>
        <taxon>Paramoebidae</taxon>
        <taxon>Paramoeba</taxon>
    </lineage>
</organism>
<keyword evidence="8 9" id="KW-0472">Membrane</keyword>
<evidence type="ECO:0000256" key="2">
    <source>
        <dbReference type="ARBA" id="ARBA00006375"/>
    </source>
</evidence>